<evidence type="ECO:0000313" key="3">
    <source>
        <dbReference type="Proteomes" id="UP000297910"/>
    </source>
</evidence>
<dbReference type="EMBL" id="PQXI01000215">
    <property type="protein sequence ID" value="TGO21508.1"/>
    <property type="molecule type" value="Genomic_DNA"/>
</dbReference>
<protein>
    <submittedName>
        <fullName evidence="2">Uncharacterized protein</fullName>
    </submittedName>
</protein>
<name>A0A4Z1FDV4_9HELO</name>
<accession>A0A4Z1FDV4</accession>
<evidence type="ECO:0000313" key="2">
    <source>
        <dbReference type="EMBL" id="TGO21508.1"/>
    </source>
</evidence>
<keyword evidence="3" id="KW-1185">Reference proteome</keyword>
<gene>
    <name evidence="2" type="ORF">BPAE_0216g00200</name>
</gene>
<feature type="compositionally biased region" description="Polar residues" evidence="1">
    <location>
        <begin position="65"/>
        <end position="81"/>
    </location>
</feature>
<organism evidence="2 3">
    <name type="scientific">Botrytis paeoniae</name>
    <dbReference type="NCBI Taxonomy" id="278948"/>
    <lineage>
        <taxon>Eukaryota</taxon>
        <taxon>Fungi</taxon>
        <taxon>Dikarya</taxon>
        <taxon>Ascomycota</taxon>
        <taxon>Pezizomycotina</taxon>
        <taxon>Leotiomycetes</taxon>
        <taxon>Helotiales</taxon>
        <taxon>Sclerotiniaceae</taxon>
        <taxon>Botrytis</taxon>
    </lineage>
</organism>
<feature type="region of interest" description="Disordered" evidence="1">
    <location>
        <begin position="50"/>
        <end position="111"/>
    </location>
</feature>
<proteinExistence type="predicted"/>
<comment type="caution">
    <text evidence="2">The sequence shown here is derived from an EMBL/GenBank/DDBJ whole genome shotgun (WGS) entry which is preliminary data.</text>
</comment>
<dbReference type="AlphaFoldDB" id="A0A4Z1FDV4"/>
<feature type="region of interest" description="Disordered" evidence="1">
    <location>
        <begin position="240"/>
        <end position="266"/>
    </location>
</feature>
<reference evidence="2 3" key="1">
    <citation type="submission" date="2017-12" db="EMBL/GenBank/DDBJ databases">
        <title>Comparative genomics of Botrytis spp.</title>
        <authorList>
            <person name="Valero-Jimenez C.A."/>
            <person name="Tapia P."/>
            <person name="Veloso J."/>
            <person name="Silva-Moreno E."/>
            <person name="Staats M."/>
            <person name="Valdes J.H."/>
            <person name="Van Kan J.A.L."/>
        </authorList>
    </citation>
    <scope>NUCLEOTIDE SEQUENCE [LARGE SCALE GENOMIC DNA]</scope>
    <source>
        <strain evidence="2 3">Bp0003</strain>
    </source>
</reference>
<sequence length="266" mass="29934">MTIPENLTMVQRCEEIRALLAFERPENPETNEIEWQSFLRKRHDLYTKFPYDSDDEDEDAKTQKRQSYSSSDAKPESNSFLRLTEALPAPSPQTQIKTAKKAHSFSEDTETETINTRLHTTLMQSSHSIHTLQSCFNSELALLTSRYSGFSSLNSLRGKNGEKLPLHVDTYEIIGDTLSLCAFFLSFPKLESQGMEFAEVLKNGFWFVFLSPIPPSHLKTNPLPQALPHHRLLSPPSTLLSSSALPHSPSFSSDGVTWDTGNASAR</sequence>
<feature type="compositionally biased region" description="Low complexity" evidence="1">
    <location>
        <begin position="240"/>
        <end position="253"/>
    </location>
</feature>
<dbReference type="Proteomes" id="UP000297910">
    <property type="component" value="Unassembled WGS sequence"/>
</dbReference>
<evidence type="ECO:0000256" key="1">
    <source>
        <dbReference type="SAM" id="MobiDB-lite"/>
    </source>
</evidence>